<evidence type="ECO:0000313" key="1">
    <source>
        <dbReference type="EMBL" id="CAB9526792.1"/>
    </source>
</evidence>
<reference evidence="1" key="1">
    <citation type="submission" date="2020-06" db="EMBL/GenBank/DDBJ databases">
        <authorList>
            <consortium name="Plant Systems Biology data submission"/>
        </authorList>
    </citation>
    <scope>NUCLEOTIDE SEQUENCE</scope>
    <source>
        <strain evidence="1">D6</strain>
    </source>
</reference>
<organism evidence="1 2">
    <name type="scientific">Seminavis robusta</name>
    <dbReference type="NCBI Taxonomy" id="568900"/>
    <lineage>
        <taxon>Eukaryota</taxon>
        <taxon>Sar</taxon>
        <taxon>Stramenopiles</taxon>
        <taxon>Ochrophyta</taxon>
        <taxon>Bacillariophyta</taxon>
        <taxon>Bacillariophyceae</taxon>
        <taxon>Bacillariophycidae</taxon>
        <taxon>Naviculales</taxon>
        <taxon>Naviculaceae</taxon>
        <taxon>Seminavis</taxon>
    </lineage>
</organism>
<accession>A0A9N8ERK0</accession>
<comment type="caution">
    <text evidence="1">The sequence shown here is derived from an EMBL/GenBank/DDBJ whole genome shotgun (WGS) entry which is preliminary data.</text>
</comment>
<gene>
    <name evidence="1" type="ORF">SEMRO_1890_G303720.1</name>
</gene>
<dbReference type="AlphaFoldDB" id="A0A9N8ERK0"/>
<evidence type="ECO:0000313" key="2">
    <source>
        <dbReference type="Proteomes" id="UP001153069"/>
    </source>
</evidence>
<keyword evidence="2" id="KW-1185">Reference proteome</keyword>
<proteinExistence type="predicted"/>
<dbReference type="Proteomes" id="UP001153069">
    <property type="component" value="Unassembled WGS sequence"/>
</dbReference>
<sequence>MILYYGATTLSFMLKGVYNTCKRTIENRKARKQGNIVEEVEPVPVPVPVPVVIGSSKKELPEEIEAQDIFARVSVKPGKKNRDKALAQHLSSALQAQLSSAHGPLATRVDTAKVILEVKITAASTGSKKEMAATLELEFSIYKPTQNGRIEYKSGYGSYVDLREGSGKDSLIVILPEMAHKLLQQVL</sequence>
<protein>
    <submittedName>
        <fullName evidence="1">Uncharacterized protein</fullName>
    </submittedName>
</protein>
<dbReference type="EMBL" id="CAICTM010001888">
    <property type="protein sequence ID" value="CAB9526792.1"/>
    <property type="molecule type" value="Genomic_DNA"/>
</dbReference>
<name>A0A9N8ERK0_9STRA</name>